<feature type="compositionally biased region" description="Low complexity" evidence="7">
    <location>
        <begin position="338"/>
        <end position="347"/>
    </location>
</feature>
<dbReference type="PROSITE" id="PS50011">
    <property type="entry name" value="PROTEIN_KINASE_DOM"/>
    <property type="match status" value="1"/>
</dbReference>
<dbReference type="GO" id="GO:0004674">
    <property type="term" value="F:protein serine/threonine kinase activity"/>
    <property type="evidence" value="ECO:0007669"/>
    <property type="project" value="UniProtKB-KW"/>
</dbReference>
<dbReference type="GO" id="GO:0005524">
    <property type="term" value="F:ATP binding"/>
    <property type="evidence" value="ECO:0007669"/>
    <property type="project" value="UniProtKB-KW"/>
</dbReference>
<evidence type="ECO:0000256" key="2">
    <source>
        <dbReference type="ARBA" id="ARBA00022527"/>
    </source>
</evidence>
<keyword evidence="5" id="KW-0418">Kinase</keyword>
<sequence>MSCPVTAMPGTPGPEPNLVSAGYPLRIRSSSAGFGTDMRVGRLLEPGATFAGYRIEEIRGGGGYGAVYVASETQPGGSRRIALKVIDLWVSVDLAVGRQRFYREVRPLGDGHHPHILPIYAAGEQDGFLYLAMPLLDGDLDEAIVSRGPFSPTLAAHIAVQVARALQAAHERGVVHRDVKPANVLIDKMDAAFPHAWLADFGLAWHRGADRLTAAGPGVGTPMYMAPEQRRGDEATPATDIHALGLVLHEMVVGRPGCQAGCGDRLAVTAARRLHAVAERATAPEPEARYPSAQSFDQAVTDALTASSGGRSAGRRRTPTTPASRTAETSGVGFDPAPSLGLPSGPGVERDCDRAWSLGFSRPGHVVAASSTRKPRMIIARRRRRARPVLRLVVTLPIAAVVVSVGAVATAAGGLNGVWASRVDVHPIVSPAASSMDALRPAPRSHPTVDAPTPARTPSSPAARAFRSPAASPSATAVPASRSTGSAPGTIARQSRTAPQRPTAPQFPTAPQASEPAVSPPHASSTPLLAPTPSAATQTTRRWIVCAVDATLRSVPGRNTSESKSTTLHHRDEFDPDGQTYNNGIWMHGYAPSAGTSGWILTQYVKPVCS</sequence>
<evidence type="ECO:0000259" key="9">
    <source>
        <dbReference type="PROSITE" id="PS50011"/>
    </source>
</evidence>
<evidence type="ECO:0000313" key="10">
    <source>
        <dbReference type="EMBL" id="CAJ65098.1"/>
    </source>
</evidence>
<keyword evidence="8" id="KW-0812">Transmembrane</keyword>
<dbReference type="SUPFAM" id="SSF56112">
    <property type="entry name" value="Protein kinase-like (PK-like)"/>
    <property type="match status" value="1"/>
</dbReference>
<evidence type="ECO:0000256" key="3">
    <source>
        <dbReference type="ARBA" id="ARBA00022679"/>
    </source>
</evidence>
<evidence type="ECO:0000256" key="1">
    <source>
        <dbReference type="ARBA" id="ARBA00012513"/>
    </source>
</evidence>
<dbReference type="AlphaFoldDB" id="Q0RBT6"/>
<dbReference type="PROSITE" id="PS00108">
    <property type="entry name" value="PROTEIN_KINASE_ST"/>
    <property type="match status" value="1"/>
</dbReference>
<evidence type="ECO:0000256" key="6">
    <source>
        <dbReference type="ARBA" id="ARBA00022840"/>
    </source>
</evidence>
<evidence type="ECO:0000313" key="11">
    <source>
        <dbReference type="Proteomes" id="UP000000657"/>
    </source>
</evidence>
<evidence type="ECO:0000256" key="5">
    <source>
        <dbReference type="ARBA" id="ARBA00022777"/>
    </source>
</evidence>
<keyword evidence="8" id="KW-0472">Membrane</keyword>
<evidence type="ECO:0000256" key="8">
    <source>
        <dbReference type="SAM" id="Phobius"/>
    </source>
</evidence>
<feature type="region of interest" description="Disordered" evidence="7">
    <location>
        <begin position="556"/>
        <end position="576"/>
    </location>
</feature>
<dbReference type="Gene3D" id="3.30.200.20">
    <property type="entry name" value="Phosphorylase Kinase, domain 1"/>
    <property type="match status" value="1"/>
</dbReference>
<name>Q0RBT6_FRAAA</name>
<feature type="compositionally biased region" description="Low complexity" evidence="7">
    <location>
        <begin position="497"/>
        <end position="513"/>
    </location>
</feature>
<dbReference type="OrthoDB" id="9762169at2"/>
<feature type="region of interest" description="Disordered" evidence="7">
    <location>
        <begin position="305"/>
        <end position="348"/>
    </location>
</feature>
<dbReference type="Pfam" id="PF00069">
    <property type="entry name" value="Pkinase"/>
    <property type="match status" value="1"/>
</dbReference>
<dbReference type="KEGG" id="fal:FRAAL6475"/>
<reference evidence="10 11" key="1">
    <citation type="journal article" date="2007" name="Genome Res.">
        <title>Genome characteristics of facultatively symbiotic Frankia sp. strains reflect host range and host plant biogeography.</title>
        <authorList>
            <person name="Normand P."/>
            <person name="Lapierre P."/>
            <person name="Tisa L.S."/>
            <person name="Gogarten J.P."/>
            <person name="Alloisio N."/>
            <person name="Bagnarol E."/>
            <person name="Bassi C.A."/>
            <person name="Berry A.M."/>
            <person name="Bickhart D.M."/>
            <person name="Choisne N."/>
            <person name="Couloux A."/>
            <person name="Cournoyer B."/>
            <person name="Cruveiller S."/>
            <person name="Daubin V."/>
            <person name="Demange N."/>
            <person name="Francino M.P."/>
            <person name="Goltsman E."/>
            <person name="Huang Y."/>
            <person name="Kopp O.R."/>
            <person name="Labarre L."/>
            <person name="Lapidus A."/>
            <person name="Lavire C."/>
            <person name="Marechal J."/>
            <person name="Martinez M."/>
            <person name="Mastronunzio J.E."/>
            <person name="Mullin B.C."/>
            <person name="Niemann J."/>
            <person name="Pujic P."/>
            <person name="Rawnsley T."/>
            <person name="Rouy Z."/>
            <person name="Schenowitz C."/>
            <person name="Sellstedt A."/>
            <person name="Tavares F."/>
            <person name="Tomkins J.P."/>
            <person name="Vallenet D."/>
            <person name="Valverde C."/>
            <person name="Wall L.G."/>
            <person name="Wang Y."/>
            <person name="Medigue C."/>
            <person name="Benson D.R."/>
        </authorList>
    </citation>
    <scope>NUCLEOTIDE SEQUENCE [LARGE SCALE GENOMIC DNA]</scope>
    <source>
        <strain evidence="11">DSM 45986 / CECT 9034 / ACN14a</strain>
    </source>
</reference>
<keyword evidence="8" id="KW-1133">Transmembrane helix</keyword>
<keyword evidence="4" id="KW-0547">Nucleotide-binding</keyword>
<feature type="domain" description="Protein kinase" evidence="9">
    <location>
        <begin position="53"/>
        <end position="340"/>
    </location>
</feature>
<protein>
    <recommendedName>
        <fullName evidence="1">non-specific serine/threonine protein kinase</fullName>
        <ecNumber evidence="1">2.7.11.1</ecNumber>
    </recommendedName>
</protein>
<dbReference type="InterPro" id="IPR008271">
    <property type="entry name" value="Ser/Thr_kinase_AS"/>
</dbReference>
<dbReference type="Proteomes" id="UP000000657">
    <property type="component" value="Chromosome"/>
</dbReference>
<dbReference type="SMART" id="SM00220">
    <property type="entry name" value="S_TKc"/>
    <property type="match status" value="1"/>
</dbReference>
<dbReference type="EC" id="2.7.11.1" evidence="1"/>
<dbReference type="EMBL" id="CT573213">
    <property type="protein sequence ID" value="CAJ65098.1"/>
    <property type="molecule type" value="Genomic_DNA"/>
</dbReference>
<dbReference type="PANTHER" id="PTHR43289">
    <property type="entry name" value="MITOGEN-ACTIVATED PROTEIN KINASE KINASE KINASE 20-RELATED"/>
    <property type="match status" value="1"/>
</dbReference>
<keyword evidence="6" id="KW-0067">ATP-binding</keyword>
<dbReference type="InterPro" id="IPR000719">
    <property type="entry name" value="Prot_kinase_dom"/>
</dbReference>
<feature type="region of interest" description="Disordered" evidence="7">
    <location>
        <begin position="436"/>
        <end position="536"/>
    </location>
</feature>
<dbReference type="Gene3D" id="1.10.510.10">
    <property type="entry name" value="Transferase(Phosphotransferase) domain 1"/>
    <property type="match status" value="1"/>
</dbReference>
<dbReference type="STRING" id="326424.FRAAL6475"/>
<dbReference type="eggNOG" id="COG0515">
    <property type="taxonomic scope" value="Bacteria"/>
</dbReference>
<evidence type="ECO:0000256" key="7">
    <source>
        <dbReference type="SAM" id="MobiDB-lite"/>
    </source>
</evidence>
<feature type="compositionally biased region" description="Polar residues" evidence="7">
    <location>
        <begin position="557"/>
        <end position="566"/>
    </location>
</feature>
<evidence type="ECO:0000256" key="4">
    <source>
        <dbReference type="ARBA" id="ARBA00022741"/>
    </source>
</evidence>
<dbReference type="PANTHER" id="PTHR43289:SF6">
    <property type="entry name" value="SERINE_THREONINE-PROTEIN KINASE NEKL-3"/>
    <property type="match status" value="1"/>
</dbReference>
<keyword evidence="3" id="KW-0808">Transferase</keyword>
<proteinExistence type="predicted"/>
<feature type="compositionally biased region" description="Low complexity" evidence="7">
    <location>
        <begin position="451"/>
        <end position="484"/>
    </location>
</feature>
<dbReference type="HOGENOM" id="CLU_447422_0_0_11"/>
<dbReference type="CDD" id="cd14014">
    <property type="entry name" value="STKc_PknB_like"/>
    <property type="match status" value="1"/>
</dbReference>
<feature type="transmembrane region" description="Helical" evidence="8">
    <location>
        <begin position="389"/>
        <end position="412"/>
    </location>
</feature>
<gene>
    <name evidence="10" type="ordered locus">FRAAL6475</name>
</gene>
<keyword evidence="2" id="KW-0723">Serine/threonine-protein kinase</keyword>
<accession>Q0RBT6</accession>
<organism evidence="10 11">
    <name type="scientific">Frankia alni (strain DSM 45986 / CECT 9034 / ACN14a)</name>
    <dbReference type="NCBI Taxonomy" id="326424"/>
    <lineage>
        <taxon>Bacteria</taxon>
        <taxon>Bacillati</taxon>
        <taxon>Actinomycetota</taxon>
        <taxon>Actinomycetes</taxon>
        <taxon>Frankiales</taxon>
        <taxon>Frankiaceae</taxon>
        <taxon>Frankia</taxon>
    </lineage>
</organism>
<keyword evidence="11" id="KW-1185">Reference proteome</keyword>
<dbReference type="InterPro" id="IPR011009">
    <property type="entry name" value="Kinase-like_dom_sf"/>
</dbReference>